<dbReference type="InterPro" id="IPR043502">
    <property type="entry name" value="DNA/RNA_pol_sf"/>
</dbReference>
<dbReference type="InterPro" id="IPR041373">
    <property type="entry name" value="RT_RNaseH"/>
</dbReference>
<dbReference type="SUPFAM" id="SSF56672">
    <property type="entry name" value="DNA/RNA polymerases"/>
    <property type="match status" value="1"/>
</dbReference>
<name>A0A8D8YYJ8_9HEMI</name>
<organism evidence="8">
    <name type="scientific">Cacopsylla melanoneura</name>
    <dbReference type="NCBI Taxonomy" id="428564"/>
    <lineage>
        <taxon>Eukaryota</taxon>
        <taxon>Metazoa</taxon>
        <taxon>Ecdysozoa</taxon>
        <taxon>Arthropoda</taxon>
        <taxon>Hexapoda</taxon>
        <taxon>Insecta</taxon>
        <taxon>Pterygota</taxon>
        <taxon>Neoptera</taxon>
        <taxon>Paraneoptera</taxon>
        <taxon>Hemiptera</taxon>
        <taxon>Sternorrhyncha</taxon>
        <taxon>Psylloidea</taxon>
        <taxon>Psyllidae</taxon>
        <taxon>Psyllinae</taxon>
        <taxon>Cacopsylla</taxon>
    </lineage>
</organism>
<dbReference type="GO" id="GO:0003964">
    <property type="term" value="F:RNA-directed DNA polymerase activity"/>
    <property type="evidence" value="ECO:0007669"/>
    <property type="project" value="UniProtKB-KW"/>
</dbReference>
<evidence type="ECO:0000259" key="7">
    <source>
        <dbReference type="PROSITE" id="PS50878"/>
    </source>
</evidence>
<keyword evidence="3" id="KW-0540">Nuclease</keyword>
<proteinExistence type="predicted"/>
<evidence type="ECO:0000256" key="5">
    <source>
        <dbReference type="ARBA" id="ARBA00022801"/>
    </source>
</evidence>
<keyword evidence="1" id="KW-0808">Transferase</keyword>
<dbReference type="CDD" id="cd09275">
    <property type="entry name" value="RNase_HI_RT_DIRS1"/>
    <property type="match status" value="1"/>
</dbReference>
<dbReference type="Pfam" id="PF00078">
    <property type="entry name" value="RVT_1"/>
    <property type="match status" value="1"/>
</dbReference>
<evidence type="ECO:0000256" key="3">
    <source>
        <dbReference type="ARBA" id="ARBA00022722"/>
    </source>
</evidence>
<sequence>MSIVISEMLKKGIVTETRETSGFISHMFLRLKANGKPRPIFNLSHLNTFLALKRFRLINHFKLPKFLMPGDFMVTVDLSDAYCHVPIKQSHQRFLAFRYMGTTYNWTCLPFGLASAPQAFAQLSNWVAQLLRSWGVRVVVYLDDFLIAARSPLQLEEDTKLTLNLLRHLGWVVNMQKSQLNPSQSRSFLGLDWDTRTETVSLPDQKARDIRHHIGQFLSKGKWSLKAHRQLLGILSFAAFAVPLGRLHLRPLQIAGRSLPRGNPRENRTIPPPCLTALTWWSRHLKDGSPYTPPPRSVVISTDASDWGLGVHIGSHLYLRHEWSEQQQTWHINHKELYAIRWAIESNLQLFRNKSITVLTDSTTVAGQIRKEGGLRSKTLLLETDKLLRLVYSLQSVLKPIRLPGVYNTLADRLSRNLALPEWHLTEEATSAIFKRWGTPEVDLFASHRSAVVPSYVTLDPSDPLASSSRMLSRDPGCSTLPGSSPLLPMDLKHLGQHVVWFTVYARFESHAMRHDH</sequence>
<dbReference type="GO" id="GO:0004519">
    <property type="term" value="F:endonuclease activity"/>
    <property type="evidence" value="ECO:0007669"/>
    <property type="project" value="UniProtKB-KW"/>
</dbReference>
<evidence type="ECO:0000256" key="4">
    <source>
        <dbReference type="ARBA" id="ARBA00022759"/>
    </source>
</evidence>
<keyword evidence="4" id="KW-0255">Endonuclease</keyword>
<evidence type="ECO:0000256" key="6">
    <source>
        <dbReference type="ARBA" id="ARBA00022918"/>
    </source>
</evidence>
<evidence type="ECO:0000313" key="8">
    <source>
        <dbReference type="EMBL" id="CAG6736597.1"/>
    </source>
</evidence>
<dbReference type="GO" id="GO:0003676">
    <property type="term" value="F:nucleic acid binding"/>
    <property type="evidence" value="ECO:0007669"/>
    <property type="project" value="InterPro"/>
</dbReference>
<dbReference type="EMBL" id="HBUF01399961">
    <property type="protein sequence ID" value="CAG6736597.1"/>
    <property type="molecule type" value="Transcribed_RNA"/>
</dbReference>
<reference evidence="8" key="1">
    <citation type="submission" date="2021-05" db="EMBL/GenBank/DDBJ databases">
        <authorList>
            <person name="Alioto T."/>
            <person name="Alioto T."/>
            <person name="Gomez Garrido J."/>
        </authorList>
    </citation>
    <scope>NUCLEOTIDE SEQUENCE</scope>
</reference>
<protein>
    <submittedName>
        <fullName evidence="8">Polyprotein P3</fullName>
    </submittedName>
</protein>
<evidence type="ECO:0000256" key="2">
    <source>
        <dbReference type="ARBA" id="ARBA00022695"/>
    </source>
</evidence>
<dbReference type="PANTHER" id="PTHR33050">
    <property type="entry name" value="REVERSE TRANSCRIPTASE DOMAIN-CONTAINING PROTEIN"/>
    <property type="match status" value="1"/>
</dbReference>
<feature type="domain" description="Reverse transcriptase" evidence="7">
    <location>
        <begin position="11"/>
        <end position="193"/>
    </location>
</feature>
<dbReference type="Gene3D" id="3.10.10.10">
    <property type="entry name" value="HIV Type 1 Reverse Transcriptase, subunit A, domain 1"/>
    <property type="match status" value="1"/>
</dbReference>
<keyword evidence="2" id="KW-0548">Nucleotidyltransferase</keyword>
<dbReference type="Gene3D" id="3.30.70.270">
    <property type="match status" value="1"/>
</dbReference>
<dbReference type="Pfam" id="PF17917">
    <property type="entry name" value="RT_RNaseH"/>
    <property type="match status" value="1"/>
</dbReference>
<evidence type="ECO:0000256" key="1">
    <source>
        <dbReference type="ARBA" id="ARBA00022679"/>
    </source>
</evidence>
<dbReference type="InterPro" id="IPR052055">
    <property type="entry name" value="Hepadnavirus_pol/RT"/>
</dbReference>
<keyword evidence="5" id="KW-0378">Hydrolase</keyword>
<keyword evidence="6" id="KW-0695">RNA-directed DNA polymerase</keyword>
<dbReference type="InterPro" id="IPR036397">
    <property type="entry name" value="RNaseH_sf"/>
</dbReference>
<dbReference type="CDD" id="cd03714">
    <property type="entry name" value="RT_DIRS1"/>
    <property type="match status" value="1"/>
</dbReference>
<dbReference type="GO" id="GO:0016787">
    <property type="term" value="F:hydrolase activity"/>
    <property type="evidence" value="ECO:0007669"/>
    <property type="project" value="UniProtKB-KW"/>
</dbReference>
<dbReference type="Gene3D" id="3.30.420.10">
    <property type="entry name" value="Ribonuclease H-like superfamily/Ribonuclease H"/>
    <property type="match status" value="1"/>
</dbReference>
<accession>A0A8D8YYJ8</accession>
<dbReference type="InterPro" id="IPR043128">
    <property type="entry name" value="Rev_trsase/Diguanyl_cyclase"/>
</dbReference>
<dbReference type="AlphaFoldDB" id="A0A8D8YYJ8"/>
<dbReference type="PROSITE" id="PS50878">
    <property type="entry name" value="RT_POL"/>
    <property type="match status" value="1"/>
</dbReference>
<dbReference type="PANTHER" id="PTHR33050:SF7">
    <property type="entry name" value="RIBONUCLEASE H"/>
    <property type="match status" value="1"/>
</dbReference>
<dbReference type="InterPro" id="IPR000477">
    <property type="entry name" value="RT_dom"/>
</dbReference>